<accession>A0A1I1BFB4</accession>
<dbReference type="AlphaFoldDB" id="A0A1I1BFB4"/>
<keyword evidence="1" id="KW-0472">Membrane</keyword>
<dbReference type="EMBL" id="FOKC01000017">
    <property type="protein sequence ID" value="SFB48432.1"/>
    <property type="molecule type" value="Genomic_DNA"/>
</dbReference>
<evidence type="ECO:0000313" key="3">
    <source>
        <dbReference type="Proteomes" id="UP000199113"/>
    </source>
</evidence>
<evidence type="ECO:0000256" key="1">
    <source>
        <dbReference type="SAM" id="Phobius"/>
    </source>
</evidence>
<sequence length="68" mass="7032">MPQTPPRAVGENEQVIPCDIVTVEVKAMTPVRRIAAAALVAALGFGFVGMGAAPANAIDTSWGAKIKR</sequence>
<organism evidence="2 3">
    <name type="scientific">Nocardioides alpinus</name>
    <dbReference type="NCBI Taxonomy" id="748909"/>
    <lineage>
        <taxon>Bacteria</taxon>
        <taxon>Bacillati</taxon>
        <taxon>Actinomycetota</taxon>
        <taxon>Actinomycetes</taxon>
        <taxon>Propionibacteriales</taxon>
        <taxon>Nocardioidaceae</taxon>
        <taxon>Nocardioides</taxon>
    </lineage>
</organism>
<name>A0A1I1BFB4_9ACTN</name>
<dbReference type="Proteomes" id="UP000199113">
    <property type="component" value="Unassembled WGS sequence"/>
</dbReference>
<gene>
    <name evidence="2" type="ORF">SAMN05192575_11724</name>
</gene>
<protein>
    <submittedName>
        <fullName evidence="2">Uncharacterized protein</fullName>
    </submittedName>
</protein>
<proteinExistence type="predicted"/>
<feature type="transmembrane region" description="Helical" evidence="1">
    <location>
        <begin position="34"/>
        <end position="58"/>
    </location>
</feature>
<keyword evidence="1" id="KW-1133">Transmembrane helix</keyword>
<keyword evidence="1" id="KW-0812">Transmembrane</keyword>
<evidence type="ECO:0000313" key="2">
    <source>
        <dbReference type="EMBL" id="SFB48432.1"/>
    </source>
</evidence>
<reference evidence="2" key="1">
    <citation type="submission" date="2016-10" db="EMBL/GenBank/DDBJ databases">
        <authorList>
            <person name="de Groot N.N."/>
        </authorList>
    </citation>
    <scope>NUCLEOTIDE SEQUENCE [LARGE SCALE GENOMIC DNA]</scope>
    <source>
        <strain evidence="2">CGMCC 1.10697</strain>
    </source>
</reference>